<dbReference type="RefSeq" id="WP_183346879.1">
    <property type="nucleotide sequence ID" value="NZ_BLXY01000002.1"/>
</dbReference>
<reference evidence="3" key="3">
    <citation type="submission" date="2022-04" db="EMBL/GenBank/DDBJ databases">
        <authorList>
            <person name="Liu G."/>
        </authorList>
    </citation>
    <scope>NUCLEOTIDE SEQUENCE</scope>
    <source>
        <strain evidence="3">RG22</strain>
    </source>
</reference>
<dbReference type="InterPro" id="IPR001763">
    <property type="entry name" value="Rhodanese-like_dom"/>
</dbReference>
<dbReference type="AlphaFoldDB" id="A0A6V8MVK0"/>
<dbReference type="SUPFAM" id="SSF52821">
    <property type="entry name" value="Rhodanese/Cell cycle control phosphatase"/>
    <property type="match status" value="1"/>
</dbReference>
<dbReference type="InterPro" id="IPR036873">
    <property type="entry name" value="Rhodanese-like_dom_sf"/>
</dbReference>
<reference evidence="2" key="2">
    <citation type="journal article" date="2021" name="Int. J. Syst. Evol. Microbiol.">
        <title>Geomonas silvestris sp. nov., Geomonas paludis sp. nov. and Geomonas limicola sp. nov., isolated from terrestrial environments, and emended description of the genus Geomonas.</title>
        <authorList>
            <person name="Itoh H."/>
            <person name="Xu Z."/>
            <person name="Masuda Y."/>
            <person name="Ushijima N."/>
            <person name="Hayakawa C."/>
            <person name="Shiratori Y."/>
            <person name="Senoo K."/>
        </authorList>
    </citation>
    <scope>NUCLEOTIDE SEQUENCE</scope>
    <source>
        <strain evidence="2">Red736</strain>
    </source>
</reference>
<organism evidence="2 4">
    <name type="scientific">Geomonas paludis</name>
    <dbReference type="NCBI Taxonomy" id="2740185"/>
    <lineage>
        <taxon>Bacteria</taxon>
        <taxon>Pseudomonadati</taxon>
        <taxon>Thermodesulfobacteriota</taxon>
        <taxon>Desulfuromonadia</taxon>
        <taxon>Geobacterales</taxon>
        <taxon>Geobacteraceae</taxon>
        <taxon>Geomonas</taxon>
    </lineage>
</organism>
<dbReference type="EMBL" id="BLXY01000002">
    <property type="protein sequence ID" value="GFO64071.1"/>
    <property type="molecule type" value="Genomic_DNA"/>
</dbReference>
<evidence type="ECO:0000313" key="5">
    <source>
        <dbReference type="Proteomes" id="UP000831485"/>
    </source>
</evidence>
<evidence type="ECO:0000313" key="3">
    <source>
        <dbReference type="EMBL" id="UPU37367.1"/>
    </source>
</evidence>
<dbReference type="Proteomes" id="UP000831485">
    <property type="component" value="Chromosome"/>
</dbReference>
<gene>
    <name evidence="2" type="ORF">GMPD_19900</name>
    <name evidence="3" type="ORF">M1B72_06585</name>
</gene>
<evidence type="ECO:0000313" key="2">
    <source>
        <dbReference type="EMBL" id="GFO64071.1"/>
    </source>
</evidence>
<protein>
    <submittedName>
        <fullName evidence="3">Sulfurtransferase</fullName>
    </submittedName>
</protein>
<sequence>MASDLAVSTDWVWERIKEGEPLFFIELHHPGDADYAVHRVRGGLRVDFDEARRQLPEFPRDRLVVVVSALPNDEPALELAAWLKENGLQARTLAGGLAAYLEAGLPAQEVPAARDMTRNRGE</sequence>
<reference evidence="4" key="1">
    <citation type="submission" date="2020-06" db="EMBL/GenBank/DDBJ databases">
        <title>Draft genomic sequecing of Geomonas sp. Red736.</title>
        <authorList>
            <person name="Itoh H."/>
            <person name="Xu Z.X."/>
            <person name="Ushijima N."/>
            <person name="Masuda Y."/>
            <person name="Shiratori Y."/>
            <person name="Senoo K."/>
        </authorList>
    </citation>
    <scope>NUCLEOTIDE SEQUENCE [LARGE SCALE GENOMIC DNA]</scope>
    <source>
        <strain evidence="4">Red736</strain>
    </source>
</reference>
<dbReference type="EMBL" id="CP096574">
    <property type="protein sequence ID" value="UPU37367.1"/>
    <property type="molecule type" value="Genomic_DNA"/>
</dbReference>
<dbReference type="PROSITE" id="PS50206">
    <property type="entry name" value="RHODANESE_3"/>
    <property type="match status" value="1"/>
</dbReference>
<keyword evidence="5" id="KW-1185">Reference proteome</keyword>
<evidence type="ECO:0000313" key="4">
    <source>
        <dbReference type="Proteomes" id="UP000568888"/>
    </source>
</evidence>
<feature type="domain" description="Rhodanese" evidence="1">
    <location>
        <begin position="29"/>
        <end position="109"/>
    </location>
</feature>
<accession>A0A6V8MVK0</accession>
<dbReference type="Proteomes" id="UP000568888">
    <property type="component" value="Unassembled WGS sequence"/>
</dbReference>
<proteinExistence type="predicted"/>
<evidence type="ECO:0000259" key="1">
    <source>
        <dbReference type="PROSITE" id="PS50206"/>
    </source>
</evidence>
<name>A0A6V8MVK0_9BACT</name>
<dbReference type="Gene3D" id="3.40.250.10">
    <property type="entry name" value="Rhodanese-like domain"/>
    <property type="match status" value="1"/>
</dbReference>